<name>E2AK82_CAMFO</name>
<dbReference type="FunCoup" id="E2AK82">
    <property type="interactions" value="2"/>
</dbReference>
<dbReference type="Gene3D" id="2.60.40.4370">
    <property type="match status" value="1"/>
</dbReference>
<dbReference type="PANTHER" id="PTHR21860:SF2">
    <property type="entry name" value="GENERAL TRANSCRIPTION FACTOR 3C POLYPEPTIDE 6"/>
    <property type="match status" value="1"/>
</dbReference>
<dbReference type="Proteomes" id="UP000000311">
    <property type="component" value="Unassembled WGS sequence"/>
</dbReference>
<dbReference type="InParanoid" id="E2AK82"/>
<gene>
    <name evidence="2" type="ORF">EAG_13642</name>
</gene>
<reference evidence="2 3" key="1">
    <citation type="journal article" date="2010" name="Science">
        <title>Genomic comparison of the ants Camponotus floridanus and Harpegnathos saltator.</title>
        <authorList>
            <person name="Bonasio R."/>
            <person name="Zhang G."/>
            <person name="Ye C."/>
            <person name="Mutti N.S."/>
            <person name="Fang X."/>
            <person name="Qin N."/>
            <person name="Donahue G."/>
            <person name="Yang P."/>
            <person name="Li Q."/>
            <person name="Li C."/>
            <person name="Zhang P."/>
            <person name="Huang Z."/>
            <person name="Berger S.L."/>
            <person name="Reinberg D."/>
            <person name="Wang J."/>
            <person name="Liebig J."/>
        </authorList>
    </citation>
    <scope>NUCLEOTIDE SEQUENCE [LARGE SCALE GENOMIC DNA]</scope>
    <source>
        <strain evidence="3">C129</strain>
    </source>
</reference>
<dbReference type="OrthoDB" id="1877767at2759"/>
<dbReference type="GO" id="GO:0006383">
    <property type="term" value="P:transcription by RNA polymerase III"/>
    <property type="evidence" value="ECO:0007669"/>
    <property type="project" value="InterPro"/>
</dbReference>
<dbReference type="PANTHER" id="PTHR21860">
    <property type="entry name" value="TRANSCRIPTION INITIATION FACTOR IIIC TFIIIC , POLYPEPTIDE 6-RELATED"/>
    <property type="match status" value="1"/>
</dbReference>
<proteinExistence type="predicted"/>
<dbReference type="EMBL" id="GL440194">
    <property type="protein sequence ID" value="EFN66186.1"/>
    <property type="molecule type" value="Genomic_DNA"/>
</dbReference>
<protein>
    <submittedName>
        <fullName evidence="2">General transcription factor 3C polypeptide 6</fullName>
    </submittedName>
</protein>
<dbReference type="InterPro" id="IPR042771">
    <property type="entry name" value="GTF3C6-like"/>
</dbReference>
<evidence type="ECO:0000259" key="1">
    <source>
        <dbReference type="Pfam" id="PF10419"/>
    </source>
</evidence>
<dbReference type="InterPro" id="IPR019481">
    <property type="entry name" value="TFIIIC_triple_barrel"/>
</dbReference>
<organism evidence="3">
    <name type="scientific">Camponotus floridanus</name>
    <name type="common">Florida carpenter ant</name>
    <dbReference type="NCBI Taxonomy" id="104421"/>
    <lineage>
        <taxon>Eukaryota</taxon>
        <taxon>Metazoa</taxon>
        <taxon>Ecdysozoa</taxon>
        <taxon>Arthropoda</taxon>
        <taxon>Hexapoda</taxon>
        <taxon>Insecta</taxon>
        <taxon>Pterygota</taxon>
        <taxon>Neoptera</taxon>
        <taxon>Endopterygota</taxon>
        <taxon>Hymenoptera</taxon>
        <taxon>Apocrita</taxon>
        <taxon>Aculeata</taxon>
        <taxon>Formicoidea</taxon>
        <taxon>Formicidae</taxon>
        <taxon>Formicinae</taxon>
        <taxon>Camponotus</taxon>
    </lineage>
</organism>
<dbReference type="GO" id="GO:0000127">
    <property type="term" value="C:transcription factor TFIIIC complex"/>
    <property type="evidence" value="ECO:0007669"/>
    <property type="project" value="TreeGrafter"/>
</dbReference>
<accession>E2AK82</accession>
<keyword evidence="3" id="KW-1185">Reference proteome</keyword>
<evidence type="ECO:0000313" key="2">
    <source>
        <dbReference type="EMBL" id="EFN66186.1"/>
    </source>
</evidence>
<dbReference type="AlphaFoldDB" id="E2AK82"/>
<dbReference type="OMA" id="DSEHDGC"/>
<dbReference type="Pfam" id="PF10419">
    <property type="entry name" value="TFIIIC_sub6"/>
    <property type="match status" value="1"/>
</dbReference>
<sequence length="200" mass="23275">MQSDDELLEDEEEMLVYVEFEGLIGSNVFNSKELQLDMIGIDTEHPIMQINGRFYEGSYEDVVGTYMFFEKDDNPHVEDVVFDKVPTLKYFAKTRKILKMQRVFTKSRAGVFGNSEHDSCIPNIDTLSQAGVPPKYQEEALQYWNKIRDDKLEELSAFLEKQKIREEKKAKGILLDSESDEDNYFIPDQIKEKSEKTDCT</sequence>
<feature type="domain" description="Transcription factor TFIIIC triple barrel" evidence="1">
    <location>
        <begin position="10"/>
        <end position="105"/>
    </location>
</feature>
<evidence type="ECO:0000313" key="3">
    <source>
        <dbReference type="Proteomes" id="UP000000311"/>
    </source>
</evidence>